<evidence type="ECO:0000313" key="3">
    <source>
        <dbReference type="Proteomes" id="UP000797356"/>
    </source>
</evidence>
<feature type="compositionally biased region" description="Low complexity" evidence="1">
    <location>
        <begin position="1"/>
        <end position="16"/>
    </location>
</feature>
<feature type="region of interest" description="Disordered" evidence="1">
    <location>
        <begin position="49"/>
        <end position="77"/>
    </location>
</feature>
<sequence>MAASTTNTIPNTTAITPPAPTPPWLGGADHTLATTCSALAFEDIALGNDDPSGSGASAGGERFGWKNSKAEGGNDMGFSKTRPCGARGCGTTGCSWACAKEYKSREEKTTKVAIDLFLCPEVKFEGESLGRSERVYM</sequence>
<dbReference type="AlphaFoldDB" id="A0A8K0ILJ6"/>
<proteinExistence type="predicted"/>
<dbReference type="Proteomes" id="UP000797356">
    <property type="component" value="Chromosome 10"/>
</dbReference>
<gene>
    <name evidence="2" type="ORF">COCNU_10G000260</name>
</gene>
<reference evidence="2" key="1">
    <citation type="journal article" date="2017" name="Gigascience">
        <title>The genome draft of coconut (Cocos nucifera).</title>
        <authorList>
            <person name="Xiao Y."/>
            <person name="Xu P."/>
            <person name="Fan H."/>
            <person name="Baudouin L."/>
            <person name="Xia W."/>
            <person name="Bocs S."/>
            <person name="Xu J."/>
            <person name="Li Q."/>
            <person name="Guo A."/>
            <person name="Zhou L."/>
            <person name="Li J."/>
            <person name="Wu Y."/>
            <person name="Ma Z."/>
            <person name="Armero A."/>
            <person name="Issali A.E."/>
            <person name="Liu N."/>
            <person name="Peng M."/>
            <person name="Yang Y."/>
        </authorList>
    </citation>
    <scope>NUCLEOTIDE SEQUENCE</scope>
    <source>
        <tissue evidence="2">Spear leaf of Hainan Tall coconut</tissue>
    </source>
</reference>
<organism evidence="2 3">
    <name type="scientific">Cocos nucifera</name>
    <name type="common">Coconut palm</name>
    <dbReference type="NCBI Taxonomy" id="13894"/>
    <lineage>
        <taxon>Eukaryota</taxon>
        <taxon>Viridiplantae</taxon>
        <taxon>Streptophyta</taxon>
        <taxon>Embryophyta</taxon>
        <taxon>Tracheophyta</taxon>
        <taxon>Spermatophyta</taxon>
        <taxon>Magnoliopsida</taxon>
        <taxon>Liliopsida</taxon>
        <taxon>Arecaceae</taxon>
        <taxon>Arecoideae</taxon>
        <taxon>Cocoseae</taxon>
        <taxon>Attaleinae</taxon>
        <taxon>Cocos</taxon>
    </lineage>
</organism>
<feature type="region of interest" description="Disordered" evidence="1">
    <location>
        <begin position="1"/>
        <end position="27"/>
    </location>
</feature>
<dbReference type="EMBL" id="CM017881">
    <property type="protein sequence ID" value="KAG1361807.1"/>
    <property type="molecule type" value="Genomic_DNA"/>
</dbReference>
<name>A0A8K0ILJ6_COCNU</name>
<evidence type="ECO:0000256" key="1">
    <source>
        <dbReference type="SAM" id="MobiDB-lite"/>
    </source>
</evidence>
<protein>
    <submittedName>
        <fullName evidence="2">Uncharacterized protein</fullName>
    </submittedName>
</protein>
<evidence type="ECO:0000313" key="2">
    <source>
        <dbReference type="EMBL" id="KAG1361807.1"/>
    </source>
</evidence>
<keyword evidence="3" id="KW-1185">Reference proteome</keyword>
<comment type="caution">
    <text evidence="2">The sequence shown here is derived from an EMBL/GenBank/DDBJ whole genome shotgun (WGS) entry which is preliminary data.</text>
</comment>
<accession>A0A8K0ILJ6</accession>
<reference evidence="2" key="2">
    <citation type="submission" date="2019-07" db="EMBL/GenBank/DDBJ databases">
        <authorList>
            <person name="Yang Y."/>
            <person name="Bocs S."/>
            <person name="Baudouin L."/>
        </authorList>
    </citation>
    <scope>NUCLEOTIDE SEQUENCE</scope>
    <source>
        <tissue evidence="2">Spear leaf of Hainan Tall coconut</tissue>
    </source>
</reference>